<name>A0A9X3AFQ9_9GAMM</name>
<keyword evidence="9" id="KW-1185">Reference proteome</keyword>
<dbReference type="GO" id="GO:0015293">
    <property type="term" value="F:symporter activity"/>
    <property type="evidence" value="ECO:0007669"/>
    <property type="project" value="UniProtKB-KW"/>
</dbReference>
<evidence type="ECO:0000313" key="9">
    <source>
        <dbReference type="Proteomes" id="UP001147830"/>
    </source>
</evidence>
<dbReference type="Pfam" id="PF00209">
    <property type="entry name" value="SNF"/>
    <property type="match status" value="2"/>
</dbReference>
<keyword evidence="2 6" id="KW-0813">Transport</keyword>
<keyword evidence="4 7" id="KW-1133">Transmembrane helix</keyword>
<organism evidence="8 9">
    <name type="scientific">Thalassolituus pacificus</name>
    <dbReference type="NCBI Taxonomy" id="2975440"/>
    <lineage>
        <taxon>Bacteria</taxon>
        <taxon>Pseudomonadati</taxon>
        <taxon>Pseudomonadota</taxon>
        <taxon>Gammaproteobacteria</taxon>
        <taxon>Oceanospirillales</taxon>
        <taxon>Oceanospirillaceae</taxon>
        <taxon>Thalassolituus</taxon>
    </lineage>
</organism>
<accession>A0A9X3AFQ9</accession>
<feature type="transmembrane region" description="Helical" evidence="7">
    <location>
        <begin position="224"/>
        <end position="248"/>
    </location>
</feature>
<feature type="transmembrane region" description="Helical" evidence="7">
    <location>
        <begin position="45"/>
        <end position="69"/>
    </location>
</feature>
<dbReference type="PANTHER" id="PTHR42948">
    <property type="entry name" value="TRANSPORTER"/>
    <property type="match status" value="1"/>
</dbReference>
<feature type="transmembrane region" description="Helical" evidence="7">
    <location>
        <begin position="306"/>
        <end position="329"/>
    </location>
</feature>
<sequence length="502" mass="53975">MSADKRGMHGIWGNRWTFILAATGSAVGLGNIWKFPYMAGENGGGAFVLMYLLCILSVGIPVMMAEVLLGRKGRMSPINTMREMTNKENAPHAFRGIGWMGAVAGFFILSFYSVIAGWTLAYVGKMASGEFSSATAAVTGDVFGQLLGDPWMLTGLHTIFILMTGAVIARGVKHGLENSVRILMPLLFVMLVLLLGYSMTTPGFSQGWSFLFNFQTAALTSDALVSALGHSFFTLSLGMGAIMAYGAYMPANASLGKTILAVGVLDTLVALTAGLVIFPIVFSYGLEPDSGPGLLFQTLPIAFGNMPGGAMIGTLFFLLVLIAAWSSAISIAEPAVAWAVERGWGRLRSTIIVCGFAWLLGLGTVMSFSDWSGKQIFVTETVSHAVNAELVAEEEAATEAEVVSTKFHWYADVNELKAAAAEGFVVKTEGKTFFNVLDFLTTNLMMPLGGLLIAIFVGWFMTRESVAAEARVKSPVLFNLWRFMVRYISPVAIFFIFIEGLA</sequence>
<comment type="similarity">
    <text evidence="6">Belongs to the sodium:neurotransmitter symporter (SNF) (TC 2.A.22) family.</text>
</comment>
<keyword evidence="6" id="KW-0769">Symport</keyword>
<feature type="transmembrane region" description="Helical" evidence="7">
    <location>
        <begin position="151"/>
        <end position="170"/>
    </location>
</feature>
<comment type="caution">
    <text evidence="8">The sequence shown here is derived from an EMBL/GenBank/DDBJ whole genome shotgun (WGS) entry which is preliminary data.</text>
</comment>
<dbReference type="InterPro" id="IPR000175">
    <property type="entry name" value="Na/ntran_symport"/>
</dbReference>
<dbReference type="InterPro" id="IPR047218">
    <property type="entry name" value="YocR/YhdH-like"/>
</dbReference>
<evidence type="ECO:0000313" key="8">
    <source>
        <dbReference type="EMBL" id="MCT7358051.1"/>
    </source>
</evidence>
<dbReference type="SUPFAM" id="SSF161070">
    <property type="entry name" value="SNF-like"/>
    <property type="match status" value="2"/>
</dbReference>
<dbReference type="NCBIfam" id="NF037979">
    <property type="entry name" value="Na_transp"/>
    <property type="match status" value="1"/>
</dbReference>
<dbReference type="CDD" id="cd10336">
    <property type="entry name" value="SLC6sbd_Tyt1-Like"/>
    <property type="match status" value="1"/>
</dbReference>
<reference evidence="8" key="1">
    <citation type="journal article" date="2022" name="Front. Microbiol.">
        <title>Genome-based taxonomic rearrangement of Oceanobacter-related bacteria including the description of Thalassolituus hydrocarbonoclasticus sp. nov. and Thalassolituus pacificus sp. nov. and emended description of the genus Thalassolituus.</title>
        <authorList>
            <person name="Dong C."/>
            <person name="Wei L."/>
            <person name="Wang J."/>
            <person name="Lai Q."/>
            <person name="Huang Z."/>
            <person name="Shao Z."/>
        </authorList>
    </citation>
    <scope>NUCLEOTIDE SEQUENCE</scope>
    <source>
        <strain evidence="8">59MF3M-4</strain>
    </source>
</reference>
<feature type="transmembrane region" description="Helical" evidence="7">
    <location>
        <begin position="483"/>
        <end position="501"/>
    </location>
</feature>
<evidence type="ECO:0000256" key="4">
    <source>
        <dbReference type="ARBA" id="ARBA00022989"/>
    </source>
</evidence>
<evidence type="ECO:0000256" key="7">
    <source>
        <dbReference type="SAM" id="Phobius"/>
    </source>
</evidence>
<reference evidence="8" key="2">
    <citation type="submission" date="2022-08" db="EMBL/GenBank/DDBJ databases">
        <authorList>
            <person name="Dong C."/>
        </authorList>
    </citation>
    <scope>NUCLEOTIDE SEQUENCE</scope>
    <source>
        <strain evidence="8">59MF3M-4</strain>
    </source>
</reference>
<feature type="transmembrane region" description="Helical" evidence="7">
    <location>
        <begin position="12"/>
        <end position="33"/>
    </location>
</feature>
<keyword evidence="3 6" id="KW-0812">Transmembrane</keyword>
<feature type="transmembrane region" description="Helical" evidence="7">
    <location>
        <begin position="350"/>
        <end position="369"/>
    </location>
</feature>
<dbReference type="InterPro" id="IPR037272">
    <property type="entry name" value="SNS_sf"/>
</dbReference>
<dbReference type="PROSITE" id="PS50267">
    <property type="entry name" value="NA_NEUROTRAN_SYMP_3"/>
    <property type="match status" value="1"/>
</dbReference>
<keyword evidence="5 7" id="KW-0472">Membrane</keyword>
<dbReference type="PROSITE" id="PS00610">
    <property type="entry name" value="NA_NEUROTRAN_SYMP_1"/>
    <property type="match status" value="1"/>
</dbReference>
<dbReference type="EMBL" id="JAOANI010000012">
    <property type="protein sequence ID" value="MCT7358051.1"/>
    <property type="molecule type" value="Genomic_DNA"/>
</dbReference>
<proteinExistence type="inferred from homology"/>
<dbReference type="GO" id="GO:0016020">
    <property type="term" value="C:membrane"/>
    <property type="evidence" value="ECO:0007669"/>
    <property type="project" value="UniProtKB-SubCell"/>
</dbReference>
<dbReference type="AlphaFoldDB" id="A0A9X3AFQ9"/>
<dbReference type="PRINTS" id="PR00176">
    <property type="entry name" value="NANEUSMPORT"/>
</dbReference>
<dbReference type="PANTHER" id="PTHR42948:SF1">
    <property type="entry name" value="TRANSPORTER"/>
    <property type="match status" value="1"/>
</dbReference>
<protein>
    <recommendedName>
        <fullName evidence="6">Transporter</fullName>
    </recommendedName>
</protein>
<gene>
    <name evidence="8" type="ORF">NYR02_03315</name>
</gene>
<evidence type="ECO:0000256" key="5">
    <source>
        <dbReference type="ARBA" id="ARBA00023136"/>
    </source>
</evidence>
<feature type="transmembrane region" description="Helical" evidence="7">
    <location>
        <begin position="260"/>
        <end position="286"/>
    </location>
</feature>
<evidence type="ECO:0000256" key="2">
    <source>
        <dbReference type="ARBA" id="ARBA00022448"/>
    </source>
</evidence>
<comment type="subcellular location">
    <subcellularLocation>
        <location evidence="1">Membrane</location>
        <topology evidence="1">Multi-pass membrane protein</topology>
    </subcellularLocation>
</comment>
<dbReference type="RefSeq" id="WP_260974975.1">
    <property type="nucleotide sequence ID" value="NZ_JAOANI010000012.1"/>
</dbReference>
<evidence type="ECO:0000256" key="1">
    <source>
        <dbReference type="ARBA" id="ARBA00004141"/>
    </source>
</evidence>
<evidence type="ECO:0000256" key="3">
    <source>
        <dbReference type="ARBA" id="ARBA00022692"/>
    </source>
</evidence>
<dbReference type="Proteomes" id="UP001147830">
    <property type="component" value="Unassembled WGS sequence"/>
</dbReference>
<feature type="transmembrane region" description="Helical" evidence="7">
    <location>
        <begin position="182"/>
        <end position="204"/>
    </location>
</feature>
<evidence type="ECO:0000256" key="6">
    <source>
        <dbReference type="RuleBase" id="RU003732"/>
    </source>
</evidence>
<feature type="transmembrane region" description="Helical" evidence="7">
    <location>
        <begin position="444"/>
        <end position="462"/>
    </location>
</feature>
<feature type="transmembrane region" description="Helical" evidence="7">
    <location>
        <begin position="97"/>
        <end position="123"/>
    </location>
</feature>